<sequence length="98" mass="11568">MANSNPNELYNKLENVLAQIALSKAEVQRQEERQRSLLFSLKQYASRYPEYFRKGFFILEEDGTLYLKSNLKEFNIEEQIDQEIGILLNELGIKTHKK</sequence>
<gene>
    <name evidence="1" type="ORF">HHU12_13755</name>
</gene>
<evidence type="ECO:0000313" key="2">
    <source>
        <dbReference type="Proteomes" id="UP000576082"/>
    </source>
</evidence>
<evidence type="ECO:0000313" key="1">
    <source>
        <dbReference type="EMBL" id="NME69034.1"/>
    </source>
</evidence>
<comment type="caution">
    <text evidence="1">The sequence shown here is derived from an EMBL/GenBank/DDBJ whole genome shotgun (WGS) entry which is preliminary data.</text>
</comment>
<proteinExistence type="predicted"/>
<dbReference type="AlphaFoldDB" id="A0A7X9RUN6"/>
<keyword evidence="2" id="KW-1185">Reference proteome</keyword>
<name>A0A7X9RUN6_9BACT</name>
<dbReference type="RefSeq" id="WP_169657321.1">
    <property type="nucleotide sequence ID" value="NZ_JABANE010000033.1"/>
</dbReference>
<accession>A0A7X9RUN6</accession>
<dbReference type="EMBL" id="JABANE010000033">
    <property type="protein sequence ID" value="NME69034.1"/>
    <property type="molecule type" value="Genomic_DNA"/>
</dbReference>
<protein>
    <submittedName>
        <fullName evidence="1">Uncharacterized protein</fullName>
    </submittedName>
</protein>
<organism evidence="1 2">
    <name type="scientific">Flammeovirga aprica JL-4</name>
    <dbReference type="NCBI Taxonomy" id="694437"/>
    <lineage>
        <taxon>Bacteria</taxon>
        <taxon>Pseudomonadati</taxon>
        <taxon>Bacteroidota</taxon>
        <taxon>Cytophagia</taxon>
        <taxon>Cytophagales</taxon>
        <taxon>Flammeovirgaceae</taxon>
        <taxon>Flammeovirga</taxon>
    </lineage>
</organism>
<reference evidence="1 2" key="1">
    <citation type="submission" date="2020-04" db="EMBL/GenBank/DDBJ databases">
        <title>Flammeovirga sp. SR4, a novel species isolated from seawater.</title>
        <authorList>
            <person name="Wang X."/>
        </authorList>
    </citation>
    <scope>NUCLEOTIDE SEQUENCE [LARGE SCALE GENOMIC DNA]</scope>
    <source>
        <strain evidence="1 2">ATCC 23126</strain>
    </source>
</reference>
<dbReference type="Proteomes" id="UP000576082">
    <property type="component" value="Unassembled WGS sequence"/>
</dbReference>